<evidence type="ECO:0000313" key="3">
    <source>
        <dbReference type="EMBL" id="REK74935.1"/>
    </source>
</evidence>
<accession>A0A371PGD0</accession>
<comment type="caution">
    <text evidence="3">The sequence shown here is derived from an EMBL/GenBank/DDBJ whole genome shotgun (WGS) entry which is preliminary data.</text>
</comment>
<name>A0A371PGD0_9BACL</name>
<dbReference type="OrthoDB" id="9808690at2"/>
<dbReference type="AlphaFoldDB" id="A0A371PGD0"/>
<keyword evidence="1" id="KW-0472">Membrane</keyword>
<evidence type="ECO:0000259" key="2">
    <source>
        <dbReference type="Pfam" id="PF07853"/>
    </source>
</evidence>
<keyword evidence="1" id="KW-1133">Transmembrane helix</keyword>
<feature type="domain" description="DUF1648" evidence="2">
    <location>
        <begin position="25"/>
        <end position="70"/>
    </location>
</feature>
<protein>
    <submittedName>
        <fullName evidence="3">DUF1648 domain-containing protein</fullName>
    </submittedName>
</protein>
<proteinExistence type="predicted"/>
<dbReference type="Pfam" id="PF07853">
    <property type="entry name" value="DUF1648"/>
    <property type="match status" value="1"/>
</dbReference>
<evidence type="ECO:0000256" key="1">
    <source>
        <dbReference type="SAM" id="Phobius"/>
    </source>
</evidence>
<dbReference type="RefSeq" id="WP_116046669.1">
    <property type="nucleotide sequence ID" value="NZ_QUBQ01000002.1"/>
</dbReference>
<keyword evidence="1" id="KW-0812">Transmembrane</keyword>
<feature type="transmembrane region" description="Helical" evidence="1">
    <location>
        <begin position="108"/>
        <end position="128"/>
    </location>
</feature>
<evidence type="ECO:0000313" key="4">
    <source>
        <dbReference type="Proteomes" id="UP000261905"/>
    </source>
</evidence>
<organism evidence="3 4">
    <name type="scientific">Paenibacillus paeoniae</name>
    <dbReference type="NCBI Taxonomy" id="2292705"/>
    <lineage>
        <taxon>Bacteria</taxon>
        <taxon>Bacillati</taxon>
        <taxon>Bacillota</taxon>
        <taxon>Bacilli</taxon>
        <taxon>Bacillales</taxon>
        <taxon>Paenibacillaceae</taxon>
        <taxon>Paenibacillus</taxon>
    </lineage>
</organism>
<feature type="transmembrane region" description="Helical" evidence="1">
    <location>
        <begin position="140"/>
        <end position="158"/>
    </location>
</feature>
<dbReference type="EMBL" id="QUBQ01000002">
    <property type="protein sequence ID" value="REK74935.1"/>
    <property type="molecule type" value="Genomic_DNA"/>
</dbReference>
<feature type="transmembrane region" description="Helical" evidence="1">
    <location>
        <begin position="16"/>
        <end position="37"/>
    </location>
</feature>
<reference evidence="3 4" key="1">
    <citation type="submission" date="2018-08" db="EMBL/GenBank/DDBJ databases">
        <title>Paenibacillus sp. M4BSY-1, whole genome shotgun sequence.</title>
        <authorList>
            <person name="Tuo L."/>
        </authorList>
    </citation>
    <scope>NUCLEOTIDE SEQUENCE [LARGE SCALE GENOMIC DNA]</scope>
    <source>
        <strain evidence="3 4">M4BSY-1</strain>
    </source>
</reference>
<sequence>MTDRPIIRIPKTKFEWLLDGLSLLALLLPVIYLFVVWAELPAQVPIHFNAVGEPDGWGSKGISLILPIVGLLLYGGLTLLRKIPHHFNYPVALTKENAEQKYRLSIQLIAWMKFQISLLFGFILWNVIRTAQGQSGGLGWLMPAALIVIFGTIIYFTVRIAKE</sequence>
<feature type="transmembrane region" description="Helical" evidence="1">
    <location>
        <begin position="57"/>
        <end position="80"/>
    </location>
</feature>
<keyword evidence="4" id="KW-1185">Reference proteome</keyword>
<gene>
    <name evidence="3" type="ORF">DX130_14900</name>
</gene>
<dbReference type="Proteomes" id="UP000261905">
    <property type="component" value="Unassembled WGS sequence"/>
</dbReference>
<dbReference type="InterPro" id="IPR012867">
    <property type="entry name" value="DUF1648"/>
</dbReference>